<comment type="caution">
    <text evidence="3">The sequence shown here is derived from an EMBL/GenBank/DDBJ whole genome shotgun (WGS) entry which is preliminary data.</text>
</comment>
<dbReference type="GeneID" id="89998581"/>
<dbReference type="Proteomes" id="UP001334248">
    <property type="component" value="Unassembled WGS sequence"/>
</dbReference>
<gene>
    <name evidence="3" type="ORF">PMZ80_005132</name>
</gene>
<accession>A0ABR0RPP3</accession>
<proteinExistence type="predicted"/>
<evidence type="ECO:0000256" key="2">
    <source>
        <dbReference type="SAM" id="MobiDB-lite"/>
    </source>
</evidence>
<feature type="coiled-coil region" evidence="1">
    <location>
        <begin position="82"/>
        <end position="248"/>
    </location>
</feature>
<protein>
    <submittedName>
        <fullName evidence="3">Uncharacterized protein</fullName>
    </submittedName>
</protein>
<evidence type="ECO:0000256" key="1">
    <source>
        <dbReference type="SAM" id="Coils"/>
    </source>
</evidence>
<feature type="compositionally biased region" description="Low complexity" evidence="2">
    <location>
        <begin position="37"/>
        <end position="52"/>
    </location>
</feature>
<name>A0ABR0RPP3_9EURO</name>
<dbReference type="RefSeq" id="XP_064730657.1">
    <property type="nucleotide sequence ID" value="XM_064873553.1"/>
</dbReference>
<reference evidence="3 4" key="1">
    <citation type="journal article" date="2023" name="Res Sq">
        <title>Genomic and morphological characterization of Knufia obscura isolated from the Mars 2020 spacecraft assembly facility.</title>
        <authorList>
            <person name="Chander A.M."/>
            <person name="Teixeira M.M."/>
            <person name="Singh N.K."/>
            <person name="Williams M.P."/>
            <person name="Parker C.W."/>
            <person name="Leo P."/>
            <person name="Stajich J.E."/>
            <person name="Torok T."/>
            <person name="Tighe S."/>
            <person name="Mason C.E."/>
            <person name="Venkateswaran K."/>
        </authorList>
    </citation>
    <scope>NUCLEOTIDE SEQUENCE [LARGE SCALE GENOMIC DNA]</scope>
    <source>
        <strain evidence="3 4">CCFEE 5817</strain>
    </source>
</reference>
<dbReference type="EMBL" id="JAVHJV010000005">
    <property type="protein sequence ID" value="KAK5942567.1"/>
    <property type="molecule type" value="Genomic_DNA"/>
</dbReference>
<sequence>MAANRESTEASARRLETSSNWRMERPEPSSRNTQLWTPSVSPPSVTSPSVPSVNFQREQQVRIYRAEVERLSAELTGANGFNRQVVRERNDLRNEVAFWKETAETISTWEPGVLERQRKINQLEHANTRLEQKNSELKQENRELRVSYSQHRKALEDAQDAEQERKRLLAELCQRQQTIEQTLDENRRMSTQLSVLNNQLSSLQRECNTVTSERHIAQVDNIKMVYENDDLKAQVDQLKTEIRQFKEAYMPEEWDQEVSLTDLARVTLG</sequence>
<feature type="compositionally biased region" description="Basic and acidic residues" evidence="2">
    <location>
        <begin position="1"/>
        <end position="28"/>
    </location>
</feature>
<evidence type="ECO:0000313" key="4">
    <source>
        <dbReference type="Proteomes" id="UP001334248"/>
    </source>
</evidence>
<feature type="region of interest" description="Disordered" evidence="2">
    <location>
        <begin position="1"/>
        <end position="52"/>
    </location>
</feature>
<evidence type="ECO:0000313" key="3">
    <source>
        <dbReference type="EMBL" id="KAK5942567.1"/>
    </source>
</evidence>
<keyword evidence="1" id="KW-0175">Coiled coil</keyword>
<keyword evidence="4" id="KW-1185">Reference proteome</keyword>
<organism evidence="3 4">
    <name type="scientific">Knufia obscura</name>
    <dbReference type="NCBI Taxonomy" id="1635080"/>
    <lineage>
        <taxon>Eukaryota</taxon>
        <taxon>Fungi</taxon>
        <taxon>Dikarya</taxon>
        <taxon>Ascomycota</taxon>
        <taxon>Pezizomycotina</taxon>
        <taxon>Eurotiomycetes</taxon>
        <taxon>Chaetothyriomycetidae</taxon>
        <taxon>Chaetothyriales</taxon>
        <taxon>Trichomeriaceae</taxon>
        <taxon>Knufia</taxon>
    </lineage>
</organism>